<dbReference type="InterPro" id="IPR001394">
    <property type="entry name" value="Peptidase_C19_UCH"/>
</dbReference>
<dbReference type="Gene3D" id="3.90.70.10">
    <property type="entry name" value="Cysteine proteinases"/>
    <property type="match status" value="1"/>
</dbReference>
<dbReference type="EMBL" id="JAUCMV010000005">
    <property type="protein sequence ID" value="KAK0395741.1"/>
    <property type="molecule type" value="Genomic_DNA"/>
</dbReference>
<dbReference type="PANTHER" id="PTHR24006">
    <property type="entry name" value="UBIQUITIN CARBOXYL-TERMINAL HYDROLASE"/>
    <property type="match status" value="1"/>
</dbReference>
<evidence type="ECO:0000256" key="1">
    <source>
        <dbReference type="ARBA" id="ARBA00000707"/>
    </source>
</evidence>
<dbReference type="GO" id="GO:0004843">
    <property type="term" value="F:cysteine-type deubiquitinase activity"/>
    <property type="evidence" value="ECO:0007669"/>
    <property type="project" value="UniProtKB-EC"/>
</dbReference>
<evidence type="ECO:0000256" key="3">
    <source>
        <dbReference type="ARBA" id="ARBA00012759"/>
    </source>
</evidence>
<dbReference type="InterPro" id="IPR028889">
    <property type="entry name" value="USP"/>
</dbReference>
<evidence type="ECO:0000256" key="10">
    <source>
        <dbReference type="ARBA" id="ARBA00032453"/>
    </source>
</evidence>
<keyword evidence="4" id="KW-0645">Protease</keyword>
<sequence length="1236" mass="141417">MPVLFRVTPSPTESRQDMSVPDAAVGNEEEGNFAEVQRIKKRKLQEVPDTLDAPEYGPAPRPPTHQLEAVPVIVEDNIDENSHKYVGLVNQAMTCYLNSLIQSLYMTPEFRNAIYSRYELEEEHQGSTAKNIPYQLQKLFLLLQTSENGSLETTDLTKSFGWDQNEAYEQHDVQELYKIMFNVLQNRFKKSENHRGIIDQLYCGKMQDFVKCLKCGRENVKSDIFTDLPLAVREFGATEAFKSVQEALHAFVRQELLTDRNKYACEACDSLQDGLKGLRMTEFPYLLAIQLKRFDYDYSLGHRVKLNERVSFPDLLDLNDFIYNPESLNGYPPSKMSYSNAVKNSIVEDGEDDEEAGNEVNLTLAQRMLERGPNVYELYSIMVHQGSTTGGHYFAYVKNMDQQKWFCFNDASVTSASPSDIKSSFGGSTGGWSVSNTNAYMLMYRRFDPERNSRFMRTSELPSYLCELRKKWEQEEEERLKAKAYQDSLVTVHIQYNDCLDIAPLIQSIPNDTSLSLIFSSALAHFGQFCDFRSLDCRLLLCVNQNTIQMALDALQINTLVLKDLDTWNPPGFITHRTDHYFMIDVKPPRVDTFYPIVENEGHTVLVEEIDLETGMFSGKRVWFGKYETVRAMKAKLKAMNAKYDADDVERIRIVLERNPDFACESMTLLDDNDMIFESIMAYCYGDIVLYADTGCNSIRSRTDRDQIFIDSIFFQHLERKKFGMSLRIKVPSLADYQQAGFLAPFHISSGKLSDYNNIMAVLPNNDSLNDHLLTSTSTTEAVLNATNVAAHHGYVGEVDSISTSNSVNPSPTMSPRVSEMDEEHVDSDMLTLDTGTSTQEDMEQSDNDVFQRPLDVGRSNKFVTINENDELVIPPDYTRCATPRMCDDAALASTSNALTRHPIRILASDDIGQEIVLAVDQRHLMKNVFEWLSAYLAVDMGQFTMVKHYERGDNGYESSYSPFTTVKEGCQTAHSLSVKLRTPLKENEKLIRVMSFELNEHKQENWKFLFEIPSSSDTKIRDFLVKCQIALKNQLGEFHPLERLRLRDLTTNGVPVLRKDFTFAVRGVLWSKNVYLQILDEDKPDANEGDVVMVRRWRPEQLEVSATKELLVTGTHKDLSLELRSKISRMSKIPEERVEISELIPTSAWTKWPYEKSIIDLCDHVRFHSSLNIPKDVLNGKVVYYKDSAEVRAPLTEDERRNLREKENSAKPEASTMRRKERPLRIQMSSSISEA</sequence>
<organism evidence="13 14">
    <name type="scientific">Steinernema hermaphroditum</name>
    <dbReference type="NCBI Taxonomy" id="289476"/>
    <lineage>
        <taxon>Eukaryota</taxon>
        <taxon>Metazoa</taxon>
        <taxon>Ecdysozoa</taxon>
        <taxon>Nematoda</taxon>
        <taxon>Chromadorea</taxon>
        <taxon>Rhabditida</taxon>
        <taxon>Tylenchina</taxon>
        <taxon>Panagrolaimomorpha</taxon>
        <taxon>Strongyloidoidea</taxon>
        <taxon>Steinernematidae</taxon>
        <taxon>Steinernema</taxon>
    </lineage>
</organism>
<feature type="compositionally biased region" description="Basic and acidic residues" evidence="11">
    <location>
        <begin position="1196"/>
        <end position="1211"/>
    </location>
</feature>
<dbReference type="InterPro" id="IPR045578">
    <property type="entry name" value="USP47_C"/>
</dbReference>
<dbReference type="Pfam" id="PF00443">
    <property type="entry name" value="UCH"/>
    <property type="match status" value="1"/>
</dbReference>
<dbReference type="SUPFAM" id="SSF54001">
    <property type="entry name" value="Cysteine proteinases"/>
    <property type="match status" value="1"/>
</dbReference>
<evidence type="ECO:0000256" key="7">
    <source>
        <dbReference type="ARBA" id="ARBA00022807"/>
    </source>
</evidence>
<evidence type="ECO:0000256" key="5">
    <source>
        <dbReference type="ARBA" id="ARBA00022786"/>
    </source>
</evidence>
<evidence type="ECO:0000313" key="14">
    <source>
        <dbReference type="Proteomes" id="UP001175271"/>
    </source>
</evidence>
<feature type="domain" description="USP" evidence="12">
    <location>
        <begin position="86"/>
        <end position="447"/>
    </location>
</feature>
<evidence type="ECO:0000256" key="2">
    <source>
        <dbReference type="ARBA" id="ARBA00009085"/>
    </source>
</evidence>
<keyword evidence="14" id="KW-1185">Reference proteome</keyword>
<dbReference type="EC" id="3.4.19.12" evidence="3"/>
<evidence type="ECO:0000256" key="6">
    <source>
        <dbReference type="ARBA" id="ARBA00022801"/>
    </source>
</evidence>
<keyword evidence="7" id="KW-0788">Thiol protease</keyword>
<protein>
    <recommendedName>
        <fullName evidence="8">Ubiquitin carboxyl-terminal hydrolase 47</fullName>
        <ecNumber evidence="3">3.4.19.12</ecNumber>
    </recommendedName>
    <alternativeName>
        <fullName evidence="9">Ubiquitin thioesterase 47</fullName>
    </alternativeName>
    <alternativeName>
        <fullName evidence="10">Ubiquitin-specific-processing protease 47</fullName>
    </alternativeName>
</protein>
<feature type="region of interest" description="Disordered" evidence="11">
    <location>
        <begin position="1"/>
        <end position="30"/>
    </location>
</feature>
<keyword evidence="5" id="KW-0833">Ubl conjugation pathway</keyword>
<feature type="region of interest" description="Disordered" evidence="11">
    <location>
        <begin position="44"/>
        <end position="64"/>
    </location>
</feature>
<evidence type="ECO:0000259" key="12">
    <source>
        <dbReference type="PROSITE" id="PS50235"/>
    </source>
</evidence>
<dbReference type="GO" id="GO:0005634">
    <property type="term" value="C:nucleus"/>
    <property type="evidence" value="ECO:0007669"/>
    <property type="project" value="TreeGrafter"/>
</dbReference>
<dbReference type="GO" id="GO:0006508">
    <property type="term" value="P:proteolysis"/>
    <property type="evidence" value="ECO:0007669"/>
    <property type="project" value="UniProtKB-KW"/>
</dbReference>
<keyword evidence="6" id="KW-0378">Hydrolase</keyword>
<dbReference type="PROSITE" id="PS50235">
    <property type="entry name" value="USP_3"/>
    <property type="match status" value="1"/>
</dbReference>
<dbReference type="Proteomes" id="UP001175271">
    <property type="component" value="Unassembled WGS sequence"/>
</dbReference>
<dbReference type="InterPro" id="IPR018200">
    <property type="entry name" value="USP_CS"/>
</dbReference>
<dbReference type="InterPro" id="IPR050164">
    <property type="entry name" value="Peptidase_C19"/>
</dbReference>
<accession>A0AA39GZ21</accession>
<name>A0AA39GZ21_9BILA</name>
<evidence type="ECO:0000256" key="4">
    <source>
        <dbReference type="ARBA" id="ARBA00022670"/>
    </source>
</evidence>
<dbReference type="Pfam" id="PF19718">
    <property type="entry name" value="USP47_C"/>
    <property type="match status" value="1"/>
</dbReference>
<dbReference type="InterPro" id="IPR038765">
    <property type="entry name" value="Papain-like_cys_pep_sf"/>
</dbReference>
<dbReference type="GO" id="GO:0005829">
    <property type="term" value="C:cytosol"/>
    <property type="evidence" value="ECO:0007669"/>
    <property type="project" value="TreeGrafter"/>
</dbReference>
<comment type="catalytic activity">
    <reaction evidence="1">
        <text>Thiol-dependent hydrolysis of ester, thioester, amide, peptide and isopeptide bonds formed by the C-terminal Gly of ubiquitin (a 76-residue protein attached to proteins as an intracellular targeting signal).</text>
        <dbReference type="EC" id="3.4.19.12"/>
    </reaction>
</comment>
<proteinExistence type="inferred from homology"/>
<dbReference type="PANTHER" id="PTHR24006:SF702">
    <property type="entry name" value="UBIQUITIN CARBOXYL-TERMINAL HYDROLASE 47"/>
    <property type="match status" value="1"/>
</dbReference>
<dbReference type="GO" id="GO:0016579">
    <property type="term" value="P:protein deubiquitination"/>
    <property type="evidence" value="ECO:0007669"/>
    <property type="project" value="InterPro"/>
</dbReference>
<feature type="region of interest" description="Disordered" evidence="11">
    <location>
        <begin position="1196"/>
        <end position="1236"/>
    </location>
</feature>
<gene>
    <name evidence="13" type="ORF">QR680_001407</name>
</gene>
<dbReference type="PROSITE" id="PS00973">
    <property type="entry name" value="USP_2"/>
    <property type="match status" value="1"/>
</dbReference>
<evidence type="ECO:0000313" key="13">
    <source>
        <dbReference type="EMBL" id="KAK0395741.1"/>
    </source>
</evidence>
<dbReference type="AlphaFoldDB" id="A0AA39GZ21"/>
<dbReference type="PROSITE" id="PS00972">
    <property type="entry name" value="USP_1"/>
    <property type="match status" value="1"/>
</dbReference>
<comment type="caution">
    <text evidence="13">The sequence shown here is derived from an EMBL/GenBank/DDBJ whole genome shotgun (WGS) entry which is preliminary data.</text>
</comment>
<evidence type="ECO:0000256" key="11">
    <source>
        <dbReference type="SAM" id="MobiDB-lite"/>
    </source>
</evidence>
<evidence type="ECO:0000256" key="8">
    <source>
        <dbReference type="ARBA" id="ARBA00026136"/>
    </source>
</evidence>
<evidence type="ECO:0000256" key="9">
    <source>
        <dbReference type="ARBA" id="ARBA00029910"/>
    </source>
</evidence>
<comment type="similarity">
    <text evidence="2">Belongs to the peptidase C19 family.</text>
</comment>
<reference evidence="13" key="1">
    <citation type="submission" date="2023-06" db="EMBL/GenBank/DDBJ databases">
        <title>Genomic analysis of the entomopathogenic nematode Steinernema hermaphroditum.</title>
        <authorList>
            <person name="Schwarz E.M."/>
            <person name="Heppert J.K."/>
            <person name="Baniya A."/>
            <person name="Schwartz H.T."/>
            <person name="Tan C.-H."/>
            <person name="Antoshechkin I."/>
            <person name="Sternberg P.W."/>
            <person name="Goodrich-Blair H."/>
            <person name="Dillman A.R."/>
        </authorList>
    </citation>
    <scope>NUCLEOTIDE SEQUENCE</scope>
    <source>
        <strain evidence="13">PS9179</strain>
        <tissue evidence="13">Whole animal</tissue>
    </source>
</reference>